<dbReference type="Gene3D" id="1.10.10.60">
    <property type="entry name" value="Homeodomain-like"/>
    <property type="match status" value="1"/>
</dbReference>
<evidence type="ECO:0000256" key="1">
    <source>
        <dbReference type="ARBA" id="ARBA00023015"/>
    </source>
</evidence>
<dbReference type="Pfam" id="PF00440">
    <property type="entry name" value="TetR_N"/>
    <property type="match status" value="1"/>
</dbReference>
<feature type="domain" description="HTH tetR-type" evidence="5">
    <location>
        <begin position="35"/>
        <end position="95"/>
    </location>
</feature>
<dbReference type="Pfam" id="PF02909">
    <property type="entry name" value="TetR_C_1"/>
    <property type="match status" value="1"/>
</dbReference>
<dbReference type="PROSITE" id="PS50977">
    <property type="entry name" value="HTH_TETR_2"/>
    <property type="match status" value="1"/>
</dbReference>
<reference evidence="6" key="1">
    <citation type="submission" date="2021-04" db="EMBL/GenBank/DDBJ databases">
        <title>Pseudonocardia sp. nov., isolated from sandy soil of mangrove forest.</title>
        <authorList>
            <person name="Zan Z."/>
            <person name="Huang R."/>
            <person name="Liu W."/>
        </authorList>
    </citation>
    <scope>NUCLEOTIDE SEQUENCE</scope>
    <source>
        <strain evidence="6">S2-4</strain>
    </source>
</reference>
<dbReference type="InterPro" id="IPR009057">
    <property type="entry name" value="Homeodomain-like_sf"/>
</dbReference>
<dbReference type="Proteomes" id="UP001165283">
    <property type="component" value="Unassembled WGS sequence"/>
</dbReference>
<keyword evidence="3" id="KW-0804">Transcription</keyword>
<dbReference type="PANTHER" id="PTHR30055:SF151">
    <property type="entry name" value="TRANSCRIPTIONAL REGULATORY PROTEIN"/>
    <property type="match status" value="1"/>
</dbReference>
<organism evidence="6 7">
    <name type="scientific">Pseudonocardia humida</name>
    <dbReference type="NCBI Taxonomy" id="2800819"/>
    <lineage>
        <taxon>Bacteria</taxon>
        <taxon>Bacillati</taxon>
        <taxon>Actinomycetota</taxon>
        <taxon>Actinomycetes</taxon>
        <taxon>Pseudonocardiales</taxon>
        <taxon>Pseudonocardiaceae</taxon>
        <taxon>Pseudonocardia</taxon>
    </lineage>
</organism>
<comment type="caution">
    <text evidence="6">The sequence shown here is derived from an EMBL/GenBank/DDBJ whole genome shotgun (WGS) entry which is preliminary data.</text>
</comment>
<keyword evidence="7" id="KW-1185">Reference proteome</keyword>
<keyword evidence="2 4" id="KW-0238">DNA-binding</keyword>
<dbReference type="InterPro" id="IPR036271">
    <property type="entry name" value="Tet_transcr_reg_TetR-rel_C_sf"/>
</dbReference>
<feature type="DNA-binding region" description="H-T-H motif" evidence="4">
    <location>
        <begin position="58"/>
        <end position="77"/>
    </location>
</feature>
<protein>
    <submittedName>
        <fullName evidence="6">TetR/AcrR family transcriptional regulator C-terminal domain-containing protein</fullName>
    </submittedName>
</protein>
<name>A0ABT1A0J1_9PSEU</name>
<evidence type="ECO:0000259" key="5">
    <source>
        <dbReference type="PROSITE" id="PS50977"/>
    </source>
</evidence>
<evidence type="ECO:0000256" key="2">
    <source>
        <dbReference type="ARBA" id="ARBA00023125"/>
    </source>
</evidence>
<evidence type="ECO:0000256" key="3">
    <source>
        <dbReference type="ARBA" id="ARBA00023163"/>
    </source>
</evidence>
<dbReference type="InterPro" id="IPR004111">
    <property type="entry name" value="Repressor_TetR_C"/>
</dbReference>
<dbReference type="RefSeq" id="WP_252439321.1">
    <property type="nucleotide sequence ID" value="NZ_JAGSOV010000035.1"/>
</dbReference>
<sequence length="256" mass="28184">MPTDKPGDPDRVLALLWRRHRPLPDRPTGPGRPPRLSVDELVRAAVELADADGLAKLTMGRVATALGVGTMTLYSYVRAKAELVELMVDEVLTDRALPGPGEPRPGPWREQVDLYAERTLAMYRRHPWMRHVSAARPPAGPGTMAEREYVLSTLTGLDLPPTQRNLAALAIATFVRSAAMVEVEDEELERASGQSGDAWWAARGSLWEDYFDVERHPSMTAVWNAGGFEQSTCEQAAGSRAYGLDRLLDGIESPSR</sequence>
<dbReference type="SUPFAM" id="SSF46689">
    <property type="entry name" value="Homeodomain-like"/>
    <property type="match status" value="1"/>
</dbReference>
<accession>A0ABT1A0J1</accession>
<keyword evidence="1" id="KW-0805">Transcription regulation</keyword>
<gene>
    <name evidence="6" type="ORF">KDL28_15805</name>
</gene>
<dbReference type="EMBL" id="JAGSOV010000035">
    <property type="protein sequence ID" value="MCO1656522.1"/>
    <property type="molecule type" value="Genomic_DNA"/>
</dbReference>
<dbReference type="SUPFAM" id="SSF48498">
    <property type="entry name" value="Tetracyclin repressor-like, C-terminal domain"/>
    <property type="match status" value="1"/>
</dbReference>
<dbReference type="Gene3D" id="1.10.357.10">
    <property type="entry name" value="Tetracycline Repressor, domain 2"/>
    <property type="match status" value="1"/>
</dbReference>
<evidence type="ECO:0000256" key="4">
    <source>
        <dbReference type="PROSITE-ProRule" id="PRU00335"/>
    </source>
</evidence>
<evidence type="ECO:0000313" key="7">
    <source>
        <dbReference type="Proteomes" id="UP001165283"/>
    </source>
</evidence>
<dbReference type="InterPro" id="IPR001647">
    <property type="entry name" value="HTH_TetR"/>
</dbReference>
<dbReference type="InterPro" id="IPR050109">
    <property type="entry name" value="HTH-type_TetR-like_transc_reg"/>
</dbReference>
<evidence type="ECO:0000313" key="6">
    <source>
        <dbReference type="EMBL" id="MCO1656522.1"/>
    </source>
</evidence>
<proteinExistence type="predicted"/>
<dbReference type="PANTHER" id="PTHR30055">
    <property type="entry name" value="HTH-TYPE TRANSCRIPTIONAL REGULATOR RUTR"/>
    <property type="match status" value="1"/>
</dbReference>